<dbReference type="SUPFAM" id="SSF54292">
    <property type="entry name" value="2Fe-2S ferredoxin-like"/>
    <property type="match status" value="1"/>
</dbReference>
<name>A0A135P204_9HYPH</name>
<dbReference type="OrthoDB" id="573392at2"/>
<gene>
    <name evidence="2" type="ORF">ATO67_07610</name>
</gene>
<dbReference type="STRING" id="2052828.ATO67_07610"/>
<dbReference type="Pfam" id="PF13510">
    <property type="entry name" value="Fer2_4"/>
    <property type="match status" value="1"/>
</dbReference>
<proteinExistence type="predicted"/>
<evidence type="ECO:0000313" key="2">
    <source>
        <dbReference type="EMBL" id="KXG85416.1"/>
    </source>
</evidence>
<keyword evidence="1" id="KW-0560">Oxidoreductase</keyword>
<dbReference type="Gene3D" id="3.10.20.440">
    <property type="entry name" value="2Fe-2S iron-sulphur cluster binding domain, sarcosine oxidase, alpha subunit, N-terminal domain"/>
    <property type="match status" value="1"/>
</dbReference>
<dbReference type="EMBL" id="LNUW01000033">
    <property type="protein sequence ID" value="KXG85416.1"/>
    <property type="molecule type" value="Genomic_DNA"/>
</dbReference>
<dbReference type="GO" id="GO:0051536">
    <property type="term" value="F:iron-sulfur cluster binding"/>
    <property type="evidence" value="ECO:0007669"/>
    <property type="project" value="InterPro"/>
</dbReference>
<dbReference type="InterPro" id="IPR036010">
    <property type="entry name" value="2Fe-2S_ferredoxin-like_sf"/>
</dbReference>
<dbReference type="AlphaFoldDB" id="A0A135P204"/>
<comment type="caution">
    <text evidence="2">The sequence shown here is derived from an EMBL/GenBank/DDBJ whole genome shotgun (WGS) entry which is preliminary data.</text>
</comment>
<reference evidence="2 3" key="1">
    <citation type="submission" date="2015-11" db="EMBL/GenBank/DDBJ databases">
        <title>Draft genome sequence of Agrobacterium sp. R89-1.</title>
        <authorList>
            <person name="Zahradnik J."/>
            <person name="Kyslikova E."/>
            <person name="Palyzova A."/>
            <person name="Kyslik P."/>
        </authorList>
    </citation>
    <scope>NUCLEOTIDE SEQUENCE [LARGE SCALE GENOMIC DNA]</scope>
    <source>
        <strain evidence="2 3">R89-1</strain>
    </source>
</reference>
<accession>A0A135P204</accession>
<sequence length="107" mass="12021">MIRKWPKATDTGRIVRLAEQGRPPIRFRLNGTECEALSGDTVLTAILLSEKALRRSEFGPESRAGFCLMGTCQDCWVWQEDGSRLRACTTFIAEGMGLKTDAPEEWQ</sequence>
<dbReference type="Proteomes" id="UP000070498">
    <property type="component" value="Unassembled WGS sequence"/>
</dbReference>
<dbReference type="GO" id="GO:0016491">
    <property type="term" value="F:oxidoreductase activity"/>
    <property type="evidence" value="ECO:0007669"/>
    <property type="project" value="UniProtKB-KW"/>
</dbReference>
<evidence type="ECO:0000313" key="3">
    <source>
        <dbReference type="Proteomes" id="UP000070498"/>
    </source>
</evidence>
<keyword evidence="3" id="KW-1185">Reference proteome</keyword>
<evidence type="ECO:0000256" key="1">
    <source>
        <dbReference type="ARBA" id="ARBA00023002"/>
    </source>
</evidence>
<organism evidence="2 3">
    <name type="scientific">Agrobacterium bohemicum</name>
    <dbReference type="NCBI Taxonomy" id="2052828"/>
    <lineage>
        <taxon>Bacteria</taxon>
        <taxon>Pseudomonadati</taxon>
        <taxon>Pseudomonadota</taxon>
        <taxon>Alphaproteobacteria</taxon>
        <taxon>Hyphomicrobiales</taxon>
        <taxon>Rhizobiaceae</taxon>
        <taxon>Rhizobium/Agrobacterium group</taxon>
        <taxon>Agrobacterium</taxon>
    </lineage>
</organism>
<protein>
    <submittedName>
        <fullName evidence="2">NAD(FAD)-dependent dehydrogenase</fullName>
    </submittedName>
</protein>
<dbReference type="RefSeq" id="WP_067646367.1">
    <property type="nucleotide sequence ID" value="NZ_KQ961026.1"/>
</dbReference>
<dbReference type="InterPro" id="IPR042204">
    <property type="entry name" value="2Fe-2S-bd_N"/>
</dbReference>